<feature type="signal peptide" evidence="4">
    <location>
        <begin position="1"/>
        <end position="20"/>
    </location>
</feature>
<evidence type="ECO:0000256" key="2">
    <source>
        <dbReference type="ARBA" id="ARBA00009348"/>
    </source>
</evidence>
<protein>
    <recommendedName>
        <fullName evidence="3">exo-alpha-sialidase</fullName>
        <ecNumber evidence="3">3.2.1.18</ecNumber>
    </recommendedName>
</protein>
<dbReference type="GO" id="GO:0009313">
    <property type="term" value="P:oligosaccharide catabolic process"/>
    <property type="evidence" value="ECO:0007669"/>
    <property type="project" value="TreeGrafter"/>
</dbReference>
<sequence>MNRICSFFVLLSLTIGQVMAGTGDPLSAFQRRYQLPVLINKPDNPVLQIKVTVADRTHLNAFALSTRGTTATGDIKAVRIYYTGKDSSITAMKKADKQLFGQSAGGQEEVRITGAQPLEGGEHYFWVAYGLNGDTNLDHVVSATCVSITADGRTITANAAEGVETQRVGVAVRQHRQDGVHTSRIPGLARTNKGTLLAIFDARYDSGRDLQGHMDIGLHRSTDNGQSWEPLQITMDMGEWGGLPQKFNGVSDACVLVDKNSDAIYIAGLWMHGVINEQGRWLEGLNEQSDDWNHQWRNKGSQPGYGVRETSQFLIVKSTDDGKTWSEPINLTRMCKKEDWWLWAPAPGNGITLADGTLVLPTQGRDARGRSFSNITYSTDGGNTWKTSQAAYQGVTECAVVQLSDGQLMLNMRCSANKGKLGDDNGRAVAVTRDLGKSWSEHPSSFNALPEPVCMASLFRHDYKKRSKPRSMLLFSNPNSKEFREHITVKISHDDGNSWPQADWILLDEGRGRGYSCLTTVDERHIGILYESSQADLVFQRIDISEYQR</sequence>
<dbReference type="Proteomes" id="UP000199577">
    <property type="component" value="Unassembled WGS sequence"/>
</dbReference>
<dbReference type="EMBL" id="FOLL01000013">
    <property type="protein sequence ID" value="SFC52195.1"/>
    <property type="molecule type" value="Genomic_DNA"/>
</dbReference>
<feature type="domain" description="Sialidase" evidence="5">
    <location>
        <begin position="185"/>
        <end position="481"/>
    </location>
</feature>
<keyword evidence="4" id="KW-0732">Signal</keyword>
<gene>
    <name evidence="7" type="ORF">SAMN05421747_11364</name>
</gene>
<dbReference type="AlphaFoldDB" id="A0A1I1JUZ5"/>
<accession>A0A1I1JUZ5</accession>
<keyword evidence="8" id="KW-1185">Reference proteome</keyword>
<dbReference type="Pfam" id="PF14873">
    <property type="entry name" value="BNR_assoc_N"/>
    <property type="match status" value="1"/>
</dbReference>
<dbReference type="Pfam" id="PF13859">
    <property type="entry name" value="BNR_3"/>
    <property type="match status" value="1"/>
</dbReference>
<dbReference type="GO" id="GO:0005737">
    <property type="term" value="C:cytoplasm"/>
    <property type="evidence" value="ECO:0007669"/>
    <property type="project" value="TreeGrafter"/>
</dbReference>
<dbReference type="PANTHER" id="PTHR10628">
    <property type="entry name" value="SIALIDASE"/>
    <property type="match status" value="1"/>
</dbReference>
<dbReference type="InterPro" id="IPR029456">
    <property type="entry name" value="Sialidase_N"/>
</dbReference>
<comment type="similarity">
    <text evidence="2">Belongs to the glycosyl hydrolase 33 family.</text>
</comment>
<name>A0A1I1JUZ5_9SPHI</name>
<dbReference type="PANTHER" id="PTHR10628:SF30">
    <property type="entry name" value="EXO-ALPHA-SIALIDASE"/>
    <property type="match status" value="1"/>
</dbReference>
<evidence type="ECO:0000259" key="6">
    <source>
        <dbReference type="Pfam" id="PF14873"/>
    </source>
</evidence>
<evidence type="ECO:0000259" key="5">
    <source>
        <dbReference type="Pfam" id="PF13859"/>
    </source>
</evidence>
<evidence type="ECO:0000313" key="7">
    <source>
        <dbReference type="EMBL" id="SFC52195.1"/>
    </source>
</evidence>
<dbReference type="GO" id="GO:0006689">
    <property type="term" value="P:ganglioside catabolic process"/>
    <property type="evidence" value="ECO:0007669"/>
    <property type="project" value="TreeGrafter"/>
</dbReference>
<dbReference type="Gene3D" id="2.120.10.10">
    <property type="match status" value="1"/>
</dbReference>
<dbReference type="GO" id="GO:0004308">
    <property type="term" value="F:exo-alpha-sialidase activity"/>
    <property type="evidence" value="ECO:0007669"/>
    <property type="project" value="UniProtKB-EC"/>
</dbReference>
<dbReference type="RefSeq" id="WP_211657608.1">
    <property type="nucleotide sequence ID" value="NZ_FOLL01000013.1"/>
</dbReference>
<reference evidence="7 8" key="1">
    <citation type="submission" date="2016-10" db="EMBL/GenBank/DDBJ databases">
        <authorList>
            <person name="de Groot N.N."/>
        </authorList>
    </citation>
    <scope>NUCLEOTIDE SEQUENCE [LARGE SCALE GENOMIC DNA]</scope>
    <source>
        <strain evidence="7 8">DSM 22900</strain>
    </source>
</reference>
<feature type="chain" id="PRO_5011721505" description="exo-alpha-sialidase" evidence="4">
    <location>
        <begin position="21"/>
        <end position="549"/>
    </location>
</feature>
<evidence type="ECO:0000313" key="8">
    <source>
        <dbReference type="Proteomes" id="UP000199577"/>
    </source>
</evidence>
<dbReference type="SUPFAM" id="SSF50939">
    <property type="entry name" value="Sialidases"/>
    <property type="match status" value="1"/>
</dbReference>
<dbReference type="STRING" id="623281.SAMN05421747_11364"/>
<evidence type="ECO:0000256" key="4">
    <source>
        <dbReference type="SAM" id="SignalP"/>
    </source>
</evidence>
<dbReference type="InterPro" id="IPR036278">
    <property type="entry name" value="Sialidase_sf"/>
</dbReference>
<dbReference type="InterPro" id="IPR026856">
    <property type="entry name" value="Sialidase_fam"/>
</dbReference>
<dbReference type="GO" id="GO:0016020">
    <property type="term" value="C:membrane"/>
    <property type="evidence" value="ECO:0007669"/>
    <property type="project" value="TreeGrafter"/>
</dbReference>
<evidence type="ECO:0000256" key="3">
    <source>
        <dbReference type="ARBA" id="ARBA00012733"/>
    </source>
</evidence>
<evidence type="ECO:0000256" key="1">
    <source>
        <dbReference type="ARBA" id="ARBA00000427"/>
    </source>
</evidence>
<feature type="domain" description="Sialidase N-terminal" evidence="6">
    <location>
        <begin position="28"/>
        <end position="152"/>
    </location>
</feature>
<dbReference type="Gene3D" id="2.60.40.1290">
    <property type="match status" value="2"/>
</dbReference>
<dbReference type="InterPro" id="IPR011040">
    <property type="entry name" value="Sialidase"/>
</dbReference>
<comment type="catalytic activity">
    <reaction evidence="1">
        <text>Hydrolysis of alpha-(2-&gt;3)-, alpha-(2-&gt;6)-, alpha-(2-&gt;8)- glycosidic linkages of terminal sialic acid residues in oligosaccharides, glycoproteins, glycolipids, colominic acid and synthetic substrates.</text>
        <dbReference type="EC" id="3.2.1.18"/>
    </reaction>
</comment>
<proteinExistence type="inferred from homology"/>
<organism evidence="7 8">
    <name type="scientific">Parapedobacter composti</name>
    <dbReference type="NCBI Taxonomy" id="623281"/>
    <lineage>
        <taxon>Bacteria</taxon>
        <taxon>Pseudomonadati</taxon>
        <taxon>Bacteroidota</taxon>
        <taxon>Sphingobacteriia</taxon>
        <taxon>Sphingobacteriales</taxon>
        <taxon>Sphingobacteriaceae</taxon>
        <taxon>Parapedobacter</taxon>
    </lineage>
</organism>
<dbReference type="EC" id="3.2.1.18" evidence="3"/>
<dbReference type="CDD" id="cd15482">
    <property type="entry name" value="Sialidase_non-viral"/>
    <property type="match status" value="1"/>
</dbReference>